<comment type="caution">
    <text evidence="11">The sequence shown here is derived from an EMBL/GenBank/DDBJ whole genome shotgun (WGS) entry which is preliminary data.</text>
</comment>
<dbReference type="Gene3D" id="3.20.10.10">
    <property type="entry name" value="D-amino Acid Aminotransferase, subunit A, domain 2"/>
    <property type="match status" value="1"/>
</dbReference>
<gene>
    <name evidence="11" type="primary">pabC</name>
    <name evidence="11" type="ORF">CWE14_03160</name>
</gene>
<dbReference type="CDD" id="cd01559">
    <property type="entry name" value="ADCL_like"/>
    <property type="match status" value="1"/>
</dbReference>
<evidence type="ECO:0000256" key="7">
    <source>
        <dbReference type="ARBA" id="ARBA00035633"/>
    </source>
</evidence>
<dbReference type="EC" id="4.1.3.38" evidence="8 10"/>
<evidence type="ECO:0000256" key="4">
    <source>
        <dbReference type="ARBA" id="ARBA00022898"/>
    </source>
</evidence>
<dbReference type="InterPro" id="IPR001544">
    <property type="entry name" value="Aminotrans_IV"/>
</dbReference>
<comment type="subunit">
    <text evidence="3">Homodimer.</text>
</comment>
<keyword evidence="12" id="KW-1185">Reference proteome</keyword>
<evidence type="ECO:0000256" key="9">
    <source>
        <dbReference type="ARBA" id="ARBA00049529"/>
    </source>
</evidence>
<dbReference type="InterPro" id="IPR043132">
    <property type="entry name" value="BCAT-like_C"/>
</dbReference>
<organism evidence="11 12">
    <name type="scientific">Aliidiomarina soli</name>
    <dbReference type="NCBI Taxonomy" id="1928574"/>
    <lineage>
        <taxon>Bacteria</taxon>
        <taxon>Pseudomonadati</taxon>
        <taxon>Pseudomonadota</taxon>
        <taxon>Gammaproteobacteria</taxon>
        <taxon>Alteromonadales</taxon>
        <taxon>Idiomarinaceae</taxon>
        <taxon>Aliidiomarina</taxon>
    </lineage>
</organism>
<evidence type="ECO:0000256" key="1">
    <source>
        <dbReference type="ARBA" id="ARBA00001933"/>
    </source>
</evidence>
<dbReference type="Gene3D" id="3.30.470.10">
    <property type="match status" value="1"/>
</dbReference>
<dbReference type="PANTHER" id="PTHR42743:SF2">
    <property type="entry name" value="AMINODEOXYCHORISMATE LYASE"/>
    <property type="match status" value="1"/>
</dbReference>
<dbReference type="InterPro" id="IPR017824">
    <property type="entry name" value="Aminodeoxychorismate_lyase_IV"/>
</dbReference>
<dbReference type="NCBIfam" id="NF004761">
    <property type="entry name" value="PRK06092.1"/>
    <property type="match status" value="1"/>
</dbReference>
<dbReference type="InterPro" id="IPR036038">
    <property type="entry name" value="Aminotransferase-like"/>
</dbReference>
<dbReference type="Pfam" id="PF01063">
    <property type="entry name" value="Aminotran_4"/>
    <property type="match status" value="1"/>
</dbReference>
<dbReference type="Proteomes" id="UP000287823">
    <property type="component" value="Unassembled WGS sequence"/>
</dbReference>
<comment type="cofactor">
    <cofactor evidence="1">
        <name>pyridoxal 5'-phosphate</name>
        <dbReference type="ChEBI" id="CHEBI:597326"/>
    </cofactor>
</comment>
<keyword evidence="4" id="KW-0663">Pyridoxal phosphate</keyword>
<dbReference type="PANTHER" id="PTHR42743">
    <property type="entry name" value="AMINO-ACID AMINOTRANSFERASE"/>
    <property type="match status" value="1"/>
</dbReference>
<dbReference type="GO" id="GO:0008153">
    <property type="term" value="P:4-aminobenzoate biosynthetic process"/>
    <property type="evidence" value="ECO:0007669"/>
    <property type="project" value="UniProtKB-UniRule"/>
</dbReference>
<name>A0A432WMT8_9GAMM</name>
<dbReference type="NCBIfam" id="TIGR03461">
    <property type="entry name" value="pabC_Proteo"/>
    <property type="match status" value="1"/>
</dbReference>
<dbReference type="SUPFAM" id="SSF56752">
    <property type="entry name" value="D-aminoacid aminotransferase-like PLP-dependent enzymes"/>
    <property type="match status" value="1"/>
</dbReference>
<evidence type="ECO:0000313" key="11">
    <source>
        <dbReference type="EMBL" id="RUO35007.1"/>
    </source>
</evidence>
<dbReference type="GO" id="GO:0005829">
    <property type="term" value="C:cytosol"/>
    <property type="evidence" value="ECO:0007669"/>
    <property type="project" value="TreeGrafter"/>
</dbReference>
<evidence type="ECO:0000256" key="2">
    <source>
        <dbReference type="ARBA" id="ARBA00009320"/>
    </source>
</evidence>
<keyword evidence="6 11" id="KW-0456">Lyase</keyword>
<evidence type="ECO:0000256" key="3">
    <source>
        <dbReference type="ARBA" id="ARBA00011738"/>
    </source>
</evidence>
<comment type="pathway">
    <text evidence="7">Cofactor biosynthesis; tetrahydrofolate biosynthesis; 4-aminobenzoate from chorismate: step 2/2.</text>
</comment>
<evidence type="ECO:0000256" key="8">
    <source>
        <dbReference type="ARBA" id="ARBA00035676"/>
    </source>
</evidence>
<comment type="similarity">
    <text evidence="2">Belongs to the class-IV pyridoxal-phosphate-dependent aminotransferase family.</text>
</comment>
<dbReference type="GO" id="GO:0046656">
    <property type="term" value="P:folic acid biosynthetic process"/>
    <property type="evidence" value="ECO:0007669"/>
    <property type="project" value="UniProtKB-KW"/>
</dbReference>
<dbReference type="GO" id="GO:0008696">
    <property type="term" value="F:4-amino-4-deoxychorismate lyase activity"/>
    <property type="evidence" value="ECO:0007669"/>
    <property type="project" value="UniProtKB-UniRule"/>
</dbReference>
<evidence type="ECO:0000256" key="5">
    <source>
        <dbReference type="ARBA" id="ARBA00022909"/>
    </source>
</evidence>
<protein>
    <recommendedName>
        <fullName evidence="8 10">Aminodeoxychorismate lyase</fullName>
        <ecNumber evidence="8 10">4.1.3.38</ecNumber>
    </recommendedName>
</protein>
<dbReference type="AlphaFoldDB" id="A0A432WMT8"/>
<evidence type="ECO:0000256" key="10">
    <source>
        <dbReference type="NCBIfam" id="TIGR03461"/>
    </source>
</evidence>
<sequence>MLKEPVLTQILLNGKPAESIALQDRGLLYGDGFFTTIRLLDGEPQLWERHQQRLLLTAQRLRFELADSRLLMQQCLQECRQLGADSAECGVRITLTRGTGGRGYQAPATSQPQRILSRMAVPAHYAEWRRQGIALQLSQQTLAIQPMLAGLKTLNRLEQVLLKQELAETDNADELIVCDSNGFVCESTASNLFWRRHNTWYTSKLDKSGIKGVVRAELLAHNSVAQGDYPLHHLQQAEQAFICNSLMGLVPVHTIMGRRLPQTADYPDQLTTRLNEGR</sequence>
<comment type="catalytic activity">
    <reaction evidence="9">
        <text>4-amino-4-deoxychorismate = 4-aminobenzoate + pyruvate + H(+)</text>
        <dbReference type="Rhea" id="RHEA:16201"/>
        <dbReference type="ChEBI" id="CHEBI:15361"/>
        <dbReference type="ChEBI" id="CHEBI:15378"/>
        <dbReference type="ChEBI" id="CHEBI:17836"/>
        <dbReference type="ChEBI" id="CHEBI:58406"/>
        <dbReference type="EC" id="4.1.3.38"/>
    </reaction>
</comment>
<proteinExistence type="inferred from homology"/>
<dbReference type="InterPro" id="IPR050571">
    <property type="entry name" value="Class-IV_PLP-Dep_Aminotrnsfr"/>
</dbReference>
<reference evidence="11 12" key="1">
    <citation type="journal article" date="2011" name="Front. Microbiol.">
        <title>Genomic signatures of strain selection and enhancement in Bacillus atrophaeus var. globigii, a historical biowarfare simulant.</title>
        <authorList>
            <person name="Gibbons H.S."/>
            <person name="Broomall S.M."/>
            <person name="McNew L.A."/>
            <person name="Daligault H."/>
            <person name="Chapman C."/>
            <person name="Bruce D."/>
            <person name="Karavis M."/>
            <person name="Krepps M."/>
            <person name="McGregor P.A."/>
            <person name="Hong C."/>
            <person name="Park K.H."/>
            <person name="Akmal A."/>
            <person name="Feldman A."/>
            <person name="Lin J.S."/>
            <person name="Chang W.E."/>
            <person name="Higgs B.W."/>
            <person name="Demirev P."/>
            <person name="Lindquist J."/>
            <person name="Liem A."/>
            <person name="Fochler E."/>
            <person name="Read T.D."/>
            <person name="Tapia R."/>
            <person name="Johnson S."/>
            <person name="Bishop-Lilly K.A."/>
            <person name="Detter C."/>
            <person name="Han C."/>
            <person name="Sozhamannan S."/>
            <person name="Rosenzweig C.N."/>
            <person name="Skowronski E.W."/>
        </authorList>
    </citation>
    <scope>NUCLEOTIDE SEQUENCE [LARGE SCALE GENOMIC DNA]</scope>
    <source>
        <strain evidence="11 12">Y4G10-17</strain>
    </source>
</reference>
<keyword evidence="5" id="KW-0289">Folate biosynthesis</keyword>
<dbReference type="GO" id="GO:0030170">
    <property type="term" value="F:pyridoxal phosphate binding"/>
    <property type="evidence" value="ECO:0007669"/>
    <property type="project" value="InterPro"/>
</dbReference>
<dbReference type="InterPro" id="IPR043131">
    <property type="entry name" value="BCAT-like_N"/>
</dbReference>
<evidence type="ECO:0000313" key="12">
    <source>
        <dbReference type="Proteomes" id="UP000287823"/>
    </source>
</evidence>
<accession>A0A432WMT8</accession>
<evidence type="ECO:0000256" key="6">
    <source>
        <dbReference type="ARBA" id="ARBA00023239"/>
    </source>
</evidence>
<dbReference type="EMBL" id="PIPO01000001">
    <property type="protein sequence ID" value="RUO35007.1"/>
    <property type="molecule type" value="Genomic_DNA"/>
</dbReference>